<dbReference type="InterPro" id="IPR002937">
    <property type="entry name" value="Amino_oxidase"/>
</dbReference>
<dbReference type="GO" id="GO:0004729">
    <property type="term" value="F:oxygen-dependent protoporphyrinogen oxidase activity"/>
    <property type="evidence" value="ECO:0007669"/>
    <property type="project" value="UniProtKB-UniRule"/>
</dbReference>
<dbReference type="STRING" id="1603606.DSOUD_2657"/>
<evidence type="ECO:0000256" key="6">
    <source>
        <dbReference type="RuleBase" id="RU364052"/>
    </source>
</evidence>
<dbReference type="RefSeq" id="WP_053551416.1">
    <property type="nucleotide sequence ID" value="NZ_CP010802.1"/>
</dbReference>
<dbReference type="GO" id="GO:0006783">
    <property type="term" value="P:heme biosynthetic process"/>
    <property type="evidence" value="ECO:0007669"/>
    <property type="project" value="UniProtKB-UniRule"/>
</dbReference>
<dbReference type="Gene3D" id="3.50.50.60">
    <property type="entry name" value="FAD/NAD(P)-binding domain"/>
    <property type="match status" value="1"/>
</dbReference>
<dbReference type="EC" id="1.3.3.15" evidence="6"/>
<dbReference type="SUPFAM" id="SSF51905">
    <property type="entry name" value="FAD/NAD(P)-binding domain"/>
    <property type="match status" value="1"/>
</dbReference>
<evidence type="ECO:0000256" key="5">
    <source>
        <dbReference type="ARBA" id="ARBA00023133"/>
    </source>
</evidence>
<comment type="similarity">
    <text evidence="6">Belongs to the protoporphyrinogen/coproporphyrinogen oxidase family. Coproporphyrinogen III oxidase subfamily.</text>
</comment>
<comment type="subcellular location">
    <subcellularLocation>
        <location evidence="6">Cytoplasm</location>
    </subcellularLocation>
</comment>
<dbReference type="GO" id="GO:0005737">
    <property type="term" value="C:cytoplasm"/>
    <property type="evidence" value="ECO:0007669"/>
    <property type="project" value="UniProtKB-SubCell"/>
</dbReference>
<comment type="function">
    <text evidence="6">Involved in coproporphyrin-dependent heme b biosynthesis. Catalyzes the oxidation of coproporphyrinogen III to coproporphyrin III.</text>
</comment>
<dbReference type="NCBIfam" id="TIGR00562">
    <property type="entry name" value="proto_IX_ox"/>
    <property type="match status" value="1"/>
</dbReference>
<dbReference type="Gene3D" id="1.10.3110.10">
    <property type="entry name" value="protoporphyrinogen ix oxidase, domain 3"/>
    <property type="match status" value="1"/>
</dbReference>
<feature type="domain" description="Amine oxidase" evidence="7">
    <location>
        <begin position="11"/>
        <end position="461"/>
    </location>
</feature>
<keyword evidence="5 6" id="KW-0350">Heme biosynthesis</keyword>
<dbReference type="Pfam" id="PF01593">
    <property type="entry name" value="Amino_oxidase"/>
    <property type="match status" value="1"/>
</dbReference>
<protein>
    <recommendedName>
        <fullName evidence="6">Coproporphyrinogen III oxidase</fullName>
        <ecNumber evidence="6">1.3.3.15</ecNumber>
    </recommendedName>
</protein>
<evidence type="ECO:0000313" key="9">
    <source>
        <dbReference type="Proteomes" id="UP000057158"/>
    </source>
</evidence>
<proteinExistence type="inferred from homology"/>
<dbReference type="OrthoDB" id="20837at2"/>
<comment type="catalytic activity">
    <reaction evidence="6">
        <text>coproporphyrinogen III + 3 O2 = coproporphyrin III + 3 H2O2</text>
        <dbReference type="Rhea" id="RHEA:43436"/>
        <dbReference type="ChEBI" id="CHEBI:15379"/>
        <dbReference type="ChEBI" id="CHEBI:16240"/>
        <dbReference type="ChEBI" id="CHEBI:57309"/>
        <dbReference type="ChEBI" id="CHEBI:131725"/>
        <dbReference type="EC" id="1.3.3.15"/>
    </reaction>
</comment>
<dbReference type="InterPro" id="IPR050464">
    <property type="entry name" value="Zeta_carotene_desat/Oxidored"/>
</dbReference>
<name>A0A0M4D2W5_9BACT</name>
<keyword evidence="2 6" id="KW-0285">Flavoprotein</keyword>
<dbReference type="PATRIC" id="fig|1603606.3.peg.2889"/>
<dbReference type="InterPro" id="IPR004572">
    <property type="entry name" value="Protoporphyrinogen_oxidase"/>
</dbReference>
<keyword evidence="9" id="KW-1185">Reference proteome</keyword>
<comment type="cofactor">
    <cofactor evidence="1 6">
        <name>FAD</name>
        <dbReference type="ChEBI" id="CHEBI:57692"/>
    </cofactor>
</comment>
<dbReference type="InterPro" id="IPR036188">
    <property type="entry name" value="FAD/NAD-bd_sf"/>
</dbReference>
<comment type="pathway">
    <text evidence="6">Porphyrin-containing compound metabolism; protoheme biosynthesis.</text>
</comment>
<reference evidence="8 9" key="1">
    <citation type="submission" date="2015-07" db="EMBL/GenBank/DDBJ databases">
        <title>Isolation and Genomic Characterization of a Novel Halophilic Metal-Reducing Deltaproteobacterium from the Deep Subsurface.</title>
        <authorList>
            <person name="Badalamenti J.P."/>
            <person name="Summers Z.M."/>
            <person name="Gralnick J.A."/>
            <person name="Bond D.R."/>
        </authorList>
    </citation>
    <scope>NUCLEOTIDE SEQUENCE [LARGE SCALE GENOMIC DNA]</scope>
    <source>
        <strain evidence="8 9">WTL</strain>
    </source>
</reference>
<dbReference type="PANTHER" id="PTHR42923">
    <property type="entry name" value="PROTOPORPHYRINOGEN OXIDASE"/>
    <property type="match status" value="1"/>
</dbReference>
<evidence type="ECO:0000256" key="2">
    <source>
        <dbReference type="ARBA" id="ARBA00022630"/>
    </source>
</evidence>
<dbReference type="AlphaFoldDB" id="A0A0M4D2W5"/>
<evidence type="ECO:0000256" key="3">
    <source>
        <dbReference type="ARBA" id="ARBA00022827"/>
    </source>
</evidence>
<accession>A0A0M4D2W5</accession>
<evidence type="ECO:0000256" key="1">
    <source>
        <dbReference type="ARBA" id="ARBA00001974"/>
    </source>
</evidence>
<dbReference type="PANTHER" id="PTHR42923:SF3">
    <property type="entry name" value="PROTOPORPHYRINOGEN OXIDASE"/>
    <property type="match status" value="1"/>
</dbReference>
<dbReference type="Proteomes" id="UP000057158">
    <property type="component" value="Chromosome"/>
</dbReference>
<keyword evidence="3 6" id="KW-0274">FAD</keyword>
<sequence length="469" mass="50864">MIRIAVIGAGISGLSTAHAVQRLAAEAGLEVETTVLEKKERLGGKILSVKEEGYLCEWGPNGFLDNKPMTLELCDRLGIRERLLRSNDNARKRFIYSEKKLHRLPENGPSFLKSDLISWPGKLRLACEMLVPPYRGSADETLADFGRRRLGAEALDKLIAPMVAGIFAGDPETMSLKSCFPRIYQLEREYGGLIKAMARLAKKKRSEVKAGKVVASAAGPGGTLTSFSAGIQELSDATAAAISGTLRTGCAVVAILPRKEGFELHLENGGVLDAELVISAAPAHALAGMLEETSAAMADILKEIPYAPMNVVCFGYQRQKIARDLDGFGYLIPKKEGKNILGTLWDSSIFPHRAPEGHVLLRSMMGGATNPGAIALGEEEVRSRVKADLKEIMGIDAEPDFVRVFRHDKAIPQYVSGHGKKLLALDEQLEKTPGLFLTGNAFFGVGLNDCVNASNQIAERVVAFLRQRQ</sequence>
<organism evidence="8 9">
    <name type="scientific">Desulfuromonas soudanensis</name>
    <dbReference type="NCBI Taxonomy" id="1603606"/>
    <lineage>
        <taxon>Bacteria</taxon>
        <taxon>Pseudomonadati</taxon>
        <taxon>Thermodesulfobacteriota</taxon>
        <taxon>Desulfuromonadia</taxon>
        <taxon>Desulfuromonadales</taxon>
        <taxon>Desulfuromonadaceae</taxon>
        <taxon>Desulfuromonas</taxon>
    </lineage>
</organism>
<keyword evidence="4 6" id="KW-0560">Oxidoreductase</keyword>
<evidence type="ECO:0000313" key="8">
    <source>
        <dbReference type="EMBL" id="ALC17408.1"/>
    </source>
</evidence>
<dbReference type="KEGG" id="des:DSOUD_2657"/>
<keyword evidence="6" id="KW-0963">Cytoplasm</keyword>
<evidence type="ECO:0000259" key="7">
    <source>
        <dbReference type="Pfam" id="PF01593"/>
    </source>
</evidence>
<dbReference type="SUPFAM" id="SSF54373">
    <property type="entry name" value="FAD-linked reductases, C-terminal domain"/>
    <property type="match status" value="1"/>
</dbReference>
<evidence type="ECO:0000256" key="4">
    <source>
        <dbReference type="ARBA" id="ARBA00023002"/>
    </source>
</evidence>
<gene>
    <name evidence="8" type="primary">hemY</name>
    <name evidence="8" type="ORF">DSOUD_2657</name>
</gene>
<dbReference type="Gene3D" id="3.90.660.20">
    <property type="entry name" value="Protoporphyrinogen oxidase, mitochondrial, domain 2"/>
    <property type="match status" value="1"/>
</dbReference>
<dbReference type="EMBL" id="CP010802">
    <property type="protein sequence ID" value="ALC17408.1"/>
    <property type="molecule type" value="Genomic_DNA"/>
</dbReference>